<dbReference type="Proteomes" id="UP000383932">
    <property type="component" value="Unassembled WGS sequence"/>
</dbReference>
<sequence>MGVQPVKLETLHENKPMFEGMDWEKGSYNVFVVYITHGLSDEAGYQLADGLALQPVEFLEQTLTIPTEILCNARTRRGFLLCCGHPLYHSGFVASMNQWFERGPLDTLLGAMNTRMCVAYTINLIARLSTCMVDGDSDAMETMFRLWLTDSVAVSHTDMLCFARGGEPTLWLYAPFQSRPLGMPLPSIMTTCSCPDLNIAEHRTLRRLKSRKAWEVDHNGADGVALRDVAVKASCTVCRQVWPLPADHLAGTLRKYAGNFAAVVPYFAPA</sequence>
<keyword evidence="2" id="KW-1185">Reference proteome</keyword>
<comment type="caution">
    <text evidence="1">The sequence shown here is derived from an EMBL/GenBank/DDBJ whole genome shotgun (WGS) entry which is preliminary data.</text>
</comment>
<gene>
    <name evidence="1" type="ORF">CTheo_8204</name>
</gene>
<accession>A0A5N5QAC6</accession>
<name>A0A5N5QAC6_9AGAM</name>
<organism evidence="1 2">
    <name type="scientific">Ceratobasidium theobromae</name>
    <dbReference type="NCBI Taxonomy" id="1582974"/>
    <lineage>
        <taxon>Eukaryota</taxon>
        <taxon>Fungi</taxon>
        <taxon>Dikarya</taxon>
        <taxon>Basidiomycota</taxon>
        <taxon>Agaricomycotina</taxon>
        <taxon>Agaricomycetes</taxon>
        <taxon>Cantharellales</taxon>
        <taxon>Ceratobasidiaceae</taxon>
        <taxon>Ceratobasidium</taxon>
    </lineage>
</organism>
<reference evidence="1 2" key="1">
    <citation type="journal article" date="2019" name="Fungal Biol. Biotechnol.">
        <title>Draft genome sequence of fastidious pathogen Ceratobasidium theobromae, which causes vascular-streak dieback in Theobroma cacao.</title>
        <authorList>
            <person name="Ali S.S."/>
            <person name="Asman A."/>
            <person name="Shao J."/>
            <person name="Firmansyah A.P."/>
            <person name="Susilo A.W."/>
            <person name="Rosmana A."/>
            <person name="McMahon P."/>
            <person name="Junaid M."/>
            <person name="Guest D."/>
            <person name="Kheng T.Y."/>
            <person name="Meinhardt L.W."/>
            <person name="Bailey B.A."/>
        </authorList>
    </citation>
    <scope>NUCLEOTIDE SEQUENCE [LARGE SCALE GENOMIC DNA]</scope>
    <source>
        <strain evidence="1 2">CT2</strain>
    </source>
</reference>
<evidence type="ECO:0000313" key="1">
    <source>
        <dbReference type="EMBL" id="KAB5588351.1"/>
    </source>
</evidence>
<proteinExistence type="predicted"/>
<evidence type="ECO:0000313" key="2">
    <source>
        <dbReference type="Proteomes" id="UP000383932"/>
    </source>
</evidence>
<dbReference type="OrthoDB" id="3216305at2759"/>
<protein>
    <submittedName>
        <fullName evidence="1">Uncharacterized protein</fullName>
    </submittedName>
</protein>
<dbReference type="AlphaFoldDB" id="A0A5N5QAC6"/>
<dbReference type="EMBL" id="SSOP01000478">
    <property type="protein sequence ID" value="KAB5588351.1"/>
    <property type="molecule type" value="Genomic_DNA"/>
</dbReference>